<organism evidence="1 2">
    <name type="scientific">Jaminaea rosea</name>
    <dbReference type="NCBI Taxonomy" id="1569628"/>
    <lineage>
        <taxon>Eukaryota</taxon>
        <taxon>Fungi</taxon>
        <taxon>Dikarya</taxon>
        <taxon>Basidiomycota</taxon>
        <taxon>Ustilaginomycotina</taxon>
        <taxon>Exobasidiomycetes</taxon>
        <taxon>Microstromatales</taxon>
        <taxon>Microstromatales incertae sedis</taxon>
        <taxon>Jaminaea</taxon>
    </lineage>
</organism>
<proteinExistence type="predicted"/>
<dbReference type="Proteomes" id="UP000245884">
    <property type="component" value="Unassembled WGS sequence"/>
</dbReference>
<dbReference type="RefSeq" id="XP_025363370.1">
    <property type="nucleotide sequence ID" value="XM_025508744.1"/>
</dbReference>
<gene>
    <name evidence="1" type="ORF">BDZ90DRAFT_270074</name>
</gene>
<sequence length="327" mass="36541">MSSDQSIGTAATARVNTPFITYNGLDPIKKAVLDKIPVGCLRDKTDGEVSRAMTFANKVPKLEVHNNGTTTFHSWVKMMEPTLRIFARNRAEGIIKDTAEGSVEAYQRYFGYPWTPRDGYDKAELLEYSLAKDQREQDDIQIGNIIIATLDRKVILSILDGSPEAGSGKALWKKIHARFLAKGPGARTMVNTALITYNSTNKSVETIINELRAIFEHWLMTVGTEIDEQDKVSHLLRVLPPHLSHFVAIVGDQLQRDGTVTFDDVARRALYQDQMRLNQEQQMQWRNAIPAMDTGNQVPRLAIGYSAQNSQLVPTVTDCLPALSIVL</sequence>
<dbReference type="GeneID" id="37030567"/>
<evidence type="ECO:0000313" key="1">
    <source>
        <dbReference type="EMBL" id="PWN28758.1"/>
    </source>
</evidence>
<dbReference type="AlphaFoldDB" id="A0A316UVE2"/>
<reference evidence="1 2" key="1">
    <citation type="journal article" date="2018" name="Mol. Biol. Evol.">
        <title>Broad Genomic Sampling Reveals a Smut Pathogenic Ancestry of the Fungal Clade Ustilaginomycotina.</title>
        <authorList>
            <person name="Kijpornyongpan T."/>
            <person name="Mondo S.J."/>
            <person name="Barry K."/>
            <person name="Sandor L."/>
            <person name="Lee J."/>
            <person name="Lipzen A."/>
            <person name="Pangilinan J."/>
            <person name="LaButti K."/>
            <person name="Hainaut M."/>
            <person name="Henrissat B."/>
            <person name="Grigoriev I.V."/>
            <person name="Spatafora J.W."/>
            <person name="Aime M.C."/>
        </authorList>
    </citation>
    <scope>NUCLEOTIDE SEQUENCE [LARGE SCALE GENOMIC DNA]</scope>
    <source>
        <strain evidence="1 2">MCA 5214</strain>
    </source>
</reference>
<dbReference type="EMBL" id="KZ819664">
    <property type="protein sequence ID" value="PWN28758.1"/>
    <property type="molecule type" value="Genomic_DNA"/>
</dbReference>
<dbReference type="Pfam" id="PF14223">
    <property type="entry name" value="Retrotran_gag_2"/>
    <property type="match status" value="1"/>
</dbReference>
<keyword evidence="2" id="KW-1185">Reference proteome</keyword>
<protein>
    <submittedName>
        <fullName evidence="1">Uncharacterized protein</fullName>
    </submittedName>
</protein>
<name>A0A316UVE2_9BASI</name>
<accession>A0A316UVE2</accession>
<evidence type="ECO:0000313" key="2">
    <source>
        <dbReference type="Proteomes" id="UP000245884"/>
    </source>
</evidence>